<dbReference type="EMBL" id="CP036289">
    <property type="protein sequence ID" value="QDU74937.1"/>
    <property type="molecule type" value="Genomic_DNA"/>
</dbReference>
<evidence type="ECO:0000313" key="2">
    <source>
        <dbReference type="Proteomes" id="UP000318626"/>
    </source>
</evidence>
<reference evidence="2" key="1">
    <citation type="submission" date="2019-02" db="EMBL/GenBank/DDBJ databases">
        <title>Deep-cultivation of Planctomycetes and their phenomic and genomic characterization uncovers novel biology.</title>
        <authorList>
            <person name="Wiegand S."/>
            <person name="Jogler M."/>
            <person name="Boedeker C."/>
            <person name="Pinto D."/>
            <person name="Vollmers J."/>
            <person name="Rivas-Marin E."/>
            <person name="Kohn T."/>
            <person name="Peeters S.H."/>
            <person name="Heuer A."/>
            <person name="Rast P."/>
            <person name="Oberbeckmann S."/>
            <person name="Bunk B."/>
            <person name="Jeske O."/>
            <person name="Meyerdierks A."/>
            <person name="Storesund J.E."/>
            <person name="Kallscheuer N."/>
            <person name="Luecker S."/>
            <person name="Lage O.M."/>
            <person name="Pohl T."/>
            <person name="Merkel B.J."/>
            <person name="Hornburger P."/>
            <person name="Mueller R.-W."/>
            <person name="Bruemmer F."/>
            <person name="Labrenz M."/>
            <person name="Spormann A.M."/>
            <person name="Op den Camp H."/>
            <person name="Overmann J."/>
            <person name="Amann R."/>
            <person name="Jetten M.S.M."/>
            <person name="Mascher T."/>
            <person name="Medema M.H."/>
            <person name="Devos D.P."/>
            <person name="Kaster A.-K."/>
            <person name="Ovreas L."/>
            <person name="Rohde M."/>
            <person name="Galperin M.Y."/>
            <person name="Jogler C."/>
        </authorList>
    </citation>
    <scope>NUCLEOTIDE SEQUENCE [LARGE SCALE GENOMIC DNA]</scope>
    <source>
        <strain evidence="2">Pan97</strain>
    </source>
</reference>
<evidence type="ECO:0000313" key="1">
    <source>
        <dbReference type="EMBL" id="QDU74937.1"/>
    </source>
</evidence>
<name>A0A518C6T8_9BACT</name>
<keyword evidence="2" id="KW-1185">Reference proteome</keyword>
<dbReference type="InterPro" id="IPR035903">
    <property type="entry name" value="HesB-like_dom_sf"/>
</dbReference>
<proteinExistence type="predicted"/>
<organism evidence="1 2">
    <name type="scientific">Bremerella volcania</name>
    <dbReference type="NCBI Taxonomy" id="2527984"/>
    <lineage>
        <taxon>Bacteria</taxon>
        <taxon>Pseudomonadati</taxon>
        <taxon>Planctomycetota</taxon>
        <taxon>Planctomycetia</taxon>
        <taxon>Pirellulales</taxon>
        <taxon>Pirellulaceae</taxon>
        <taxon>Bremerella</taxon>
    </lineage>
</organism>
<gene>
    <name evidence="1" type="ORF">Pan97_19570</name>
</gene>
<dbReference type="Proteomes" id="UP000318626">
    <property type="component" value="Chromosome"/>
</dbReference>
<dbReference type="RefSeq" id="WP_144971929.1">
    <property type="nucleotide sequence ID" value="NZ_CP036289.1"/>
</dbReference>
<dbReference type="Gene3D" id="2.60.300.12">
    <property type="entry name" value="HesB-like domain"/>
    <property type="match status" value="1"/>
</dbReference>
<accession>A0A518C6T8</accession>
<protein>
    <submittedName>
        <fullName evidence="1">Uncharacterized protein</fullName>
    </submittedName>
</protein>
<dbReference type="AlphaFoldDB" id="A0A518C6T8"/>
<dbReference type="SUPFAM" id="SSF89360">
    <property type="entry name" value="HesB-like domain"/>
    <property type="match status" value="1"/>
</dbReference>
<dbReference type="KEGG" id="bvo:Pan97_19570"/>
<sequence length="130" mass="14473">MFSFFKRLFSSESGPVQSSGPIEPPVIHLQPSAVEQFEALIEIDADYNLADNHIRIGQNQEIRGRFAPTISIEARGDMRPEEDFLVHSNGVTLVVARNVARHLNDTMISFVDTPGRRGFKFEGPSFDGSP</sequence>